<dbReference type="STRING" id="1423795.FD12_GL002327"/>
<proteinExistence type="predicted"/>
<accession>A0A512PQR0</accession>
<dbReference type="AlphaFoldDB" id="A0A512PQR0"/>
<protein>
    <submittedName>
        <fullName evidence="1">Uncharacterized protein</fullName>
    </submittedName>
</protein>
<name>A0A512PQR0_9LACO</name>
<sequence>MKLTLAKFKANYYYKTDLTMTVGDFIREYQQNDDLVDETAEEKTYQWNNFVKDFCADPASQQFPNKMKVAAILWGRVKRSMGPKEYRHQLLSEYVSDNRS</sequence>
<gene>
    <name evidence="1" type="ORF">LRA02_24060</name>
</gene>
<dbReference type="OrthoDB" id="9778090at2"/>
<comment type="caution">
    <text evidence="1">The sequence shown here is derived from an EMBL/GenBank/DDBJ whole genome shotgun (WGS) entry which is preliminary data.</text>
</comment>
<dbReference type="RefSeq" id="WP_054748112.1">
    <property type="nucleotide sequence ID" value="NZ_BKAM01000091.1"/>
</dbReference>
<evidence type="ECO:0000313" key="2">
    <source>
        <dbReference type="Proteomes" id="UP000321569"/>
    </source>
</evidence>
<dbReference type="EMBL" id="BKAM01000091">
    <property type="protein sequence ID" value="GEP73538.1"/>
    <property type="molecule type" value="Genomic_DNA"/>
</dbReference>
<evidence type="ECO:0000313" key="1">
    <source>
        <dbReference type="EMBL" id="GEP73538.1"/>
    </source>
</evidence>
<organism evidence="1 2">
    <name type="scientific">Lentilactobacillus rapi</name>
    <dbReference type="NCBI Taxonomy" id="481723"/>
    <lineage>
        <taxon>Bacteria</taxon>
        <taxon>Bacillati</taxon>
        <taxon>Bacillota</taxon>
        <taxon>Bacilli</taxon>
        <taxon>Lactobacillales</taxon>
        <taxon>Lactobacillaceae</taxon>
        <taxon>Lentilactobacillus</taxon>
    </lineage>
</organism>
<dbReference type="Proteomes" id="UP000321569">
    <property type="component" value="Unassembled WGS sequence"/>
</dbReference>
<reference evidence="1 2" key="1">
    <citation type="submission" date="2019-07" db="EMBL/GenBank/DDBJ databases">
        <title>Whole genome shotgun sequence of Lactobacillus rapi NBRC 109618.</title>
        <authorList>
            <person name="Hosoyama A."/>
            <person name="Uohara A."/>
            <person name="Ohji S."/>
            <person name="Ichikawa N."/>
        </authorList>
    </citation>
    <scope>NUCLEOTIDE SEQUENCE [LARGE SCALE GENOMIC DNA]</scope>
    <source>
        <strain evidence="1 2">NBRC 109618</strain>
    </source>
</reference>